<proteinExistence type="predicted"/>
<dbReference type="AlphaFoldDB" id="A0A940DRQ9"/>
<accession>A0A940DRQ9</accession>
<dbReference type="EMBL" id="JADILV010000021">
    <property type="protein sequence ID" value="MBO8483061.1"/>
    <property type="molecule type" value="Genomic_DNA"/>
</dbReference>
<evidence type="ECO:0000313" key="3">
    <source>
        <dbReference type="EMBL" id="MBO8483061.1"/>
    </source>
</evidence>
<dbReference type="Proteomes" id="UP000725002">
    <property type="component" value="Unassembled WGS sequence"/>
</dbReference>
<reference evidence="3" key="1">
    <citation type="submission" date="2020-10" db="EMBL/GenBank/DDBJ databases">
        <authorList>
            <person name="Gilroy R."/>
        </authorList>
    </citation>
    <scope>NUCLEOTIDE SEQUENCE</scope>
    <source>
        <strain evidence="3">G3-8215</strain>
    </source>
</reference>
<evidence type="ECO:0000259" key="2">
    <source>
        <dbReference type="Pfam" id="PF13505"/>
    </source>
</evidence>
<dbReference type="Pfam" id="PF13505">
    <property type="entry name" value="OMP_b-brl"/>
    <property type="match status" value="1"/>
</dbReference>
<protein>
    <submittedName>
        <fullName evidence="3">Outer membrane beta-barrel protein</fullName>
    </submittedName>
</protein>
<feature type="domain" description="Outer membrane protein beta-barrel" evidence="2">
    <location>
        <begin position="11"/>
        <end position="203"/>
    </location>
</feature>
<evidence type="ECO:0000256" key="1">
    <source>
        <dbReference type="ARBA" id="ARBA00022729"/>
    </source>
</evidence>
<organism evidence="3 4">
    <name type="scientific">Candidatus Cryptobacteroides avicola</name>
    <dbReference type="NCBI Taxonomy" id="2840757"/>
    <lineage>
        <taxon>Bacteria</taxon>
        <taxon>Pseudomonadati</taxon>
        <taxon>Bacteroidota</taxon>
        <taxon>Bacteroidia</taxon>
        <taxon>Bacteroidales</taxon>
        <taxon>Candidatus Cryptobacteroides</taxon>
    </lineage>
</organism>
<gene>
    <name evidence="3" type="ORF">IAB75_02955</name>
</gene>
<keyword evidence="1" id="KW-0732">Signal</keyword>
<reference evidence="3" key="2">
    <citation type="journal article" date="2021" name="PeerJ">
        <title>Extensive microbial diversity within the chicken gut microbiome revealed by metagenomics and culture.</title>
        <authorList>
            <person name="Gilroy R."/>
            <person name="Ravi A."/>
            <person name="Getino M."/>
            <person name="Pursley I."/>
            <person name="Horton D.L."/>
            <person name="Alikhan N.F."/>
            <person name="Baker D."/>
            <person name="Gharbi K."/>
            <person name="Hall N."/>
            <person name="Watson M."/>
            <person name="Adriaenssens E.M."/>
            <person name="Foster-Nyarko E."/>
            <person name="Jarju S."/>
            <person name="Secka A."/>
            <person name="Antonio M."/>
            <person name="Oren A."/>
            <person name="Chaudhuri R.R."/>
            <person name="La Ragione R."/>
            <person name="Hildebrand F."/>
            <person name="Pallen M.J."/>
        </authorList>
    </citation>
    <scope>NUCLEOTIDE SEQUENCE</scope>
    <source>
        <strain evidence="3">G3-8215</strain>
    </source>
</reference>
<sequence>MKNMLRYIAVAAILALGGGIVAEAQPGRRFYIDAGWQFNGTFGNGFVKNASGWGAYAEGGYYILPRIAAGAFLSYNTNNEYIPRHTTVYPDGSALTTDANNSLFQLPFGATLRYRLGWKTFQPYAEAKVGANYSREYTYYPTIAARDSQWGFYISPEIGFTWHPFYKSNFGFQLAVYYSYATNRSEAFGLNGINNAGFKLGVSF</sequence>
<evidence type="ECO:0000313" key="4">
    <source>
        <dbReference type="Proteomes" id="UP000725002"/>
    </source>
</evidence>
<comment type="caution">
    <text evidence="3">The sequence shown here is derived from an EMBL/GenBank/DDBJ whole genome shotgun (WGS) entry which is preliminary data.</text>
</comment>
<dbReference type="InterPro" id="IPR027385">
    <property type="entry name" value="Beta-barrel_OMP"/>
</dbReference>
<name>A0A940DRQ9_9BACT</name>